<dbReference type="AlphaFoldDB" id="E4WUD4"/>
<dbReference type="InParanoid" id="E4WUD4"/>
<dbReference type="Gene3D" id="1.25.40.10">
    <property type="entry name" value="Tetratricopeptide repeat domain"/>
    <property type="match status" value="1"/>
</dbReference>
<sequence length="576" mass="65844">MVSLDGFISWSQESLKQKKMTEDDNFEDALDNVNEADNIIEQGIKIADLSQHLFFNNKFKEAHDLVEPVQNESVYHHHALTALRLLNAVMTFDQADFKIALESGENTVKMCDAFLNDGFMNSLSEAFESNKYKNWSDEKCHALLVRAEAILFKTAALVLSSGTDIFAIANGCLAVRESYKIFEKCSKIVEKKVWKSEFLKNEFEYGAKCGLGVYQLYLSVLPPKIVKILEWVGFRGDRDAGLSLLYESAEANCCRSVFSKWFPMFYFYIVQYFMGTVGEIKGLNCTTTDEHLTQLGNLFKGGAIVEINNAQKCIIQGDLNTAISHLNPGRHSFQNFDHFIYWNLYWCHGMLQNFREAKKYSARLLKESKWSPAIYSYMHGLALLELGEIDEASEIFAKVEHLRQKVAGKSIPDEKYVSRKASAFVDGKSKLDFGFLELAYFFNYTKTGNFNANIVEIWKKTNERRVQNLAADSEEQAIYLFFKGLFLIQSGKPSEASTELKILLKTHKKLKVEKYILPCATVELGNALRIQDLNVEAGKCFDQAKDKFSNYYLESRLHFRCHNYKSILQSATETNM</sequence>
<gene>
    <name evidence="3" type="ORF">GSOID_T00006121001</name>
</gene>
<dbReference type="Proteomes" id="UP000001307">
    <property type="component" value="Unassembled WGS sequence"/>
</dbReference>
<evidence type="ECO:0000313" key="4">
    <source>
        <dbReference type="Proteomes" id="UP000001307"/>
    </source>
</evidence>
<evidence type="ECO:0000313" key="3">
    <source>
        <dbReference type="EMBL" id="CBY07039.1"/>
    </source>
</evidence>
<name>E4WUD4_OIKDI</name>
<protein>
    <recommendedName>
        <fullName evidence="5">Tetratricopeptide repeat protein 39B</fullName>
    </recommendedName>
</protein>
<comment type="similarity">
    <text evidence="1">Belongs to the TTC39 family.</text>
</comment>
<dbReference type="FunCoup" id="E4WUD4">
    <property type="interactions" value="2"/>
</dbReference>
<evidence type="ECO:0000256" key="2">
    <source>
        <dbReference type="ARBA" id="ARBA00022803"/>
    </source>
</evidence>
<proteinExistence type="inferred from homology"/>
<dbReference type="SUPFAM" id="SSF48452">
    <property type="entry name" value="TPR-like"/>
    <property type="match status" value="1"/>
</dbReference>
<evidence type="ECO:0008006" key="5">
    <source>
        <dbReference type="Google" id="ProtNLM"/>
    </source>
</evidence>
<dbReference type="InterPro" id="IPR011990">
    <property type="entry name" value="TPR-like_helical_dom_sf"/>
</dbReference>
<dbReference type="PANTHER" id="PTHR31859:SF1">
    <property type="entry name" value="TETRATRICOPEPTIDE REPEAT PROTEIN 39C"/>
    <property type="match status" value="1"/>
</dbReference>
<keyword evidence="2" id="KW-0802">TPR repeat</keyword>
<accession>E4WUD4</accession>
<reference evidence="3 4" key="1">
    <citation type="journal article" date="2010" name="Science">
        <title>Plasticity of animal genome architecture unmasked by rapid evolution of a pelagic tunicate.</title>
        <authorList>
            <person name="Denoeud F."/>
            <person name="Henriet S."/>
            <person name="Mungpakdee S."/>
            <person name="Aury J.M."/>
            <person name="Da Silva C."/>
            <person name="Brinkmann H."/>
            <person name="Mikhaleva J."/>
            <person name="Olsen L.C."/>
            <person name="Jubin C."/>
            <person name="Canestro C."/>
            <person name="Bouquet J.M."/>
            <person name="Danks G."/>
            <person name="Poulain J."/>
            <person name="Campsteijn C."/>
            <person name="Adamski M."/>
            <person name="Cross I."/>
            <person name="Yadetie F."/>
            <person name="Muffato M."/>
            <person name="Louis A."/>
            <person name="Butcher S."/>
            <person name="Tsagkogeorga G."/>
            <person name="Konrad A."/>
            <person name="Singh S."/>
            <person name="Jensen M.F."/>
            <person name="Cong E.H."/>
            <person name="Eikeseth-Otteraa H."/>
            <person name="Noel B."/>
            <person name="Anthouard V."/>
            <person name="Porcel B.M."/>
            <person name="Kachouri-Lafond R."/>
            <person name="Nishino A."/>
            <person name="Ugolini M."/>
            <person name="Chourrout P."/>
            <person name="Nishida H."/>
            <person name="Aasland R."/>
            <person name="Huzurbazar S."/>
            <person name="Westhof E."/>
            <person name="Delsuc F."/>
            <person name="Lehrach H."/>
            <person name="Reinhardt R."/>
            <person name="Weissenbach J."/>
            <person name="Roy S.W."/>
            <person name="Artiguenave F."/>
            <person name="Postlethwait J.H."/>
            <person name="Manak J.R."/>
            <person name="Thompson E.M."/>
            <person name="Jaillon O."/>
            <person name="Du Pasquier L."/>
            <person name="Boudinot P."/>
            <person name="Liberles D.A."/>
            <person name="Volff J.N."/>
            <person name="Philippe H."/>
            <person name="Lenhard B."/>
            <person name="Roest Crollius H."/>
            <person name="Wincker P."/>
            <person name="Chourrout D."/>
        </authorList>
    </citation>
    <scope>NUCLEOTIDE SEQUENCE [LARGE SCALE GENOMIC DNA]</scope>
</reference>
<evidence type="ECO:0000256" key="1">
    <source>
        <dbReference type="ARBA" id="ARBA00006400"/>
    </source>
</evidence>
<keyword evidence="4" id="KW-1185">Reference proteome</keyword>
<dbReference type="PANTHER" id="PTHR31859">
    <property type="entry name" value="TETRATRICOPEPTIDE REPEAT PROTEIN 39 FAMILY MEMBER"/>
    <property type="match status" value="1"/>
</dbReference>
<dbReference type="InterPro" id="IPR019412">
    <property type="entry name" value="IML2/TPR_39"/>
</dbReference>
<organism evidence="3 4">
    <name type="scientific">Oikopleura dioica</name>
    <name type="common">Tunicate</name>
    <dbReference type="NCBI Taxonomy" id="34765"/>
    <lineage>
        <taxon>Eukaryota</taxon>
        <taxon>Metazoa</taxon>
        <taxon>Chordata</taxon>
        <taxon>Tunicata</taxon>
        <taxon>Appendicularia</taxon>
        <taxon>Copelata</taxon>
        <taxon>Oikopleuridae</taxon>
        <taxon>Oikopleura</taxon>
    </lineage>
</organism>
<dbReference type="OrthoDB" id="43460at2759"/>
<dbReference type="Pfam" id="PF10300">
    <property type="entry name" value="Iml2-TPR_39"/>
    <property type="match status" value="1"/>
</dbReference>
<dbReference type="EMBL" id="FN653016">
    <property type="protein sequence ID" value="CBY07039.1"/>
    <property type="molecule type" value="Genomic_DNA"/>
</dbReference>